<accession>A0A061QKH7</accession>
<protein>
    <submittedName>
        <fullName evidence="1">Uncharacterized protein</fullName>
    </submittedName>
</protein>
<reference evidence="1" key="1">
    <citation type="submission" date="2014-05" db="EMBL/GenBank/DDBJ databases">
        <title>The transcriptome of the halophilic microalga Tetraselmis sp. GSL018 isolated from the Great Salt Lake, Utah.</title>
        <authorList>
            <person name="Jinkerson R.E."/>
            <person name="D'Adamo S."/>
            <person name="Posewitz M.C."/>
        </authorList>
    </citation>
    <scope>NUCLEOTIDE SEQUENCE</scope>
    <source>
        <strain evidence="1">GSL018</strain>
    </source>
</reference>
<dbReference type="EMBL" id="GBEZ01027061">
    <property type="protein sequence ID" value="JAC60203.1"/>
    <property type="molecule type" value="Transcribed_RNA"/>
</dbReference>
<evidence type="ECO:0000313" key="1">
    <source>
        <dbReference type="EMBL" id="JAC60203.1"/>
    </source>
</evidence>
<sequence length="46" mass="5011">MVKLECDSPLRPPLLHTTCRASAKGCLFQGLVIRMTGSPPPPGMRF</sequence>
<gene>
    <name evidence="1" type="ORF">TSPGSL018_29535</name>
</gene>
<name>A0A061QKH7_9CHLO</name>
<proteinExistence type="predicted"/>
<organism evidence="1">
    <name type="scientific">Tetraselmis sp. GSL018</name>
    <dbReference type="NCBI Taxonomy" id="582737"/>
    <lineage>
        <taxon>Eukaryota</taxon>
        <taxon>Viridiplantae</taxon>
        <taxon>Chlorophyta</taxon>
        <taxon>core chlorophytes</taxon>
        <taxon>Chlorodendrophyceae</taxon>
        <taxon>Chlorodendrales</taxon>
        <taxon>Chlorodendraceae</taxon>
        <taxon>Tetraselmis</taxon>
    </lineage>
</organism>
<dbReference type="AlphaFoldDB" id="A0A061QKH7"/>